<dbReference type="PANTHER" id="PTHR47534">
    <property type="entry name" value="YALI0E05731P"/>
    <property type="match status" value="1"/>
</dbReference>
<name>A0A409W5L2_9AGAR</name>
<dbReference type="EMBL" id="NHYE01005385">
    <property type="protein sequence ID" value="PPQ73765.1"/>
    <property type="molecule type" value="Genomic_DNA"/>
</dbReference>
<dbReference type="SUPFAM" id="SSF51735">
    <property type="entry name" value="NAD(P)-binding Rossmann-fold domains"/>
    <property type="match status" value="1"/>
</dbReference>
<protein>
    <recommendedName>
        <fullName evidence="5">NAD(P)-binding domain-containing protein</fullName>
    </recommendedName>
</protein>
<dbReference type="PANTHER" id="PTHR47534:SF3">
    <property type="entry name" value="ALCOHOL DEHYDROGENASE-LIKE C-TERMINAL DOMAIN-CONTAINING PROTEIN"/>
    <property type="match status" value="1"/>
</dbReference>
<dbReference type="GO" id="GO:0016491">
    <property type="term" value="F:oxidoreductase activity"/>
    <property type="evidence" value="ECO:0007669"/>
    <property type="project" value="UniProtKB-KW"/>
</dbReference>
<dbReference type="STRING" id="231916.A0A409W5L2"/>
<dbReference type="AlphaFoldDB" id="A0A409W5L2"/>
<reference evidence="3 4" key="1">
    <citation type="journal article" date="2018" name="Evol. Lett.">
        <title>Horizontal gene cluster transfer increased hallucinogenic mushroom diversity.</title>
        <authorList>
            <person name="Reynolds H.T."/>
            <person name="Vijayakumar V."/>
            <person name="Gluck-Thaler E."/>
            <person name="Korotkin H.B."/>
            <person name="Matheny P.B."/>
            <person name="Slot J.C."/>
        </authorList>
    </citation>
    <scope>NUCLEOTIDE SEQUENCE [LARGE SCALE GENOMIC DNA]</scope>
    <source>
        <strain evidence="3 4">SRW20</strain>
    </source>
</reference>
<keyword evidence="1" id="KW-0560">Oxidoreductase</keyword>
<evidence type="ECO:0000256" key="1">
    <source>
        <dbReference type="ARBA" id="ARBA00023002"/>
    </source>
</evidence>
<dbReference type="OrthoDB" id="2898509at2759"/>
<feature type="region of interest" description="Disordered" evidence="2">
    <location>
        <begin position="51"/>
        <end position="75"/>
    </location>
</feature>
<dbReference type="InterPro" id="IPR036291">
    <property type="entry name" value="NAD(P)-bd_dom_sf"/>
</dbReference>
<proteinExistence type="predicted"/>
<keyword evidence="4" id="KW-1185">Reference proteome</keyword>
<comment type="caution">
    <text evidence="3">The sequence shown here is derived from an EMBL/GenBank/DDBJ whole genome shotgun (WGS) entry which is preliminary data.</text>
</comment>
<evidence type="ECO:0000313" key="3">
    <source>
        <dbReference type="EMBL" id="PPQ73765.1"/>
    </source>
</evidence>
<dbReference type="InParanoid" id="A0A409W5L2"/>
<feature type="compositionally biased region" description="Basic residues" evidence="2">
    <location>
        <begin position="54"/>
        <end position="64"/>
    </location>
</feature>
<accession>A0A409W5L2</accession>
<evidence type="ECO:0000256" key="2">
    <source>
        <dbReference type="SAM" id="MobiDB-lite"/>
    </source>
</evidence>
<dbReference type="InterPro" id="IPR052228">
    <property type="entry name" value="Sec_Metab_Biosynth_Oxidored"/>
</dbReference>
<dbReference type="Gene3D" id="3.40.50.720">
    <property type="entry name" value="NAD(P)-binding Rossmann-like Domain"/>
    <property type="match status" value="1"/>
</dbReference>
<organism evidence="3 4">
    <name type="scientific">Gymnopilus dilepis</name>
    <dbReference type="NCBI Taxonomy" id="231916"/>
    <lineage>
        <taxon>Eukaryota</taxon>
        <taxon>Fungi</taxon>
        <taxon>Dikarya</taxon>
        <taxon>Basidiomycota</taxon>
        <taxon>Agaricomycotina</taxon>
        <taxon>Agaricomycetes</taxon>
        <taxon>Agaricomycetidae</taxon>
        <taxon>Agaricales</taxon>
        <taxon>Agaricineae</taxon>
        <taxon>Hymenogastraceae</taxon>
        <taxon>Gymnopilus</taxon>
    </lineage>
</organism>
<evidence type="ECO:0000313" key="4">
    <source>
        <dbReference type="Proteomes" id="UP000284706"/>
    </source>
</evidence>
<evidence type="ECO:0008006" key="5">
    <source>
        <dbReference type="Google" id="ProtNLM"/>
    </source>
</evidence>
<gene>
    <name evidence="3" type="ORF">CVT26_011883</name>
</gene>
<dbReference type="Proteomes" id="UP000284706">
    <property type="component" value="Unassembled WGS sequence"/>
</dbReference>
<sequence>MPPPSLSAIRASKAAFFRSSSSSSSSSLSSLDPPIIPTAVFVGGTSGIGEGMAHRRPQPHRRRADPRVPALASSKIDPNPAREFIQCDATLMKNVHRASSEILARYPKITFLVRTPGFSTLSGRDETTEGLDKKLAYYARWKFLYDLLPGLERAKEAGHGEQAAAISVMAAGRGGEVDLEDLGLKRGFEVRVPSFLSRIKRRVTLTAPPPFFPLAVLLLSRPLTNTHPRLPKHRAHLPRVVLALSNAPTPLPARPAPLPPLLGLAPRVRGVEYMWHGLTGTAEGRAGAWRTRKRGEDLGKEGYFGSEEARRRLWEHTVEVMRGALGEEGGTGKLGGA</sequence>